<keyword evidence="1" id="KW-0472">Membrane</keyword>
<protein>
    <submittedName>
        <fullName evidence="2">Stage III sporulation protein AC</fullName>
    </submittedName>
</protein>
<dbReference type="RefSeq" id="WP_113920407.1">
    <property type="nucleotide sequence ID" value="NZ_CALNCS010000066.1"/>
</dbReference>
<name>A0A366I7V4_9FIRM</name>
<dbReference type="InterPro" id="IPR025664">
    <property type="entry name" value="Spore_III_AC/AD"/>
</dbReference>
<organism evidence="2 3">
    <name type="scientific">Alkalibaculum bacchi</name>
    <dbReference type="NCBI Taxonomy" id="645887"/>
    <lineage>
        <taxon>Bacteria</taxon>
        <taxon>Bacillati</taxon>
        <taxon>Bacillota</taxon>
        <taxon>Clostridia</taxon>
        <taxon>Eubacteriales</taxon>
        <taxon>Eubacteriaceae</taxon>
        <taxon>Alkalibaculum</taxon>
    </lineage>
</organism>
<evidence type="ECO:0000313" key="3">
    <source>
        <dbReference type="Proteomes" id="UP000253490"/>
    </source>
</evidence>
<dbReference type="NCBIfam" id="TIGR02848">
    <property type="entry name" value="spore_III_AC"/>
    <property type="match status" value="1"/>
</dbReference>
<accession>A0A366I7V4</accession>
<dbReference type="InterPro" id="IPR009570">
    <property type="entry name" value="Spore_III_AC"/>
</dbReference>
<keyword evidence="1" id="KW-1133">Transmembrane helix</keyword>
<dbReference type="Proteomes" id="UP000253490">
    <property type="component" value="Unassembled WGS sequence"/>
</dbReference>
<dbReference type="OrthoDB" id="9800383at2"/>
<proteinExistence type="predicted"/>
<dbReference type="AlphaFoldDB" id="A0A366I7V4"/>
<feature type="transmembrane region" description="Helical" evidence="1">
    <location>
        <begin position="6"/>
        <end position="23"/>
    </location>
</feature>
<evidence type="ECO:0000313" key="2">
    <source>
        <dbReference type="EMBL" id="RBP65277.1"/>
    </source>
</evidence>
<gene>
    <name evidence="2" type="ORF">DES36_10714</name>
</gene>
<keyword evidence="1" id="KW-0812">Transmembrane</keyword>
<comment type="caution">
    <text evidence="2">The sequence shown here is derived from an EMBL/GenBank/DDBJ whole genome shotgun (WGS) entry which is preliminary data.</text>
</comment>
<keyword evidence="3" id="KW-1185">Reference proteome</keyword>
<feature type="transmembrane region" description="Helical" evidence="1">
    <location>
        <begin position="35"/>
        <end position="55"/>
    </location>
</feature>
<dbReference type="EMBL" id="QNRX01000007">
    <property type="protein sequence ID" value="RBP65277.1"/>
    <property type="molecule type" value="Genomic_DNA"/>
</dbReference>
<reference evidence="2 3" key="1">
    <citation type="submission" date="2018-06" db="EMBL/GenBank/DDBJ databases">
        <title>Genomic Encyclopedia of Type Strains, Phase IV (KMG-IV): sequencing the most valuable type-strain genomes for metagenomic binning, comparative biology and taxonomic classification.</title>
        <authorList>
            <person name="Goeker M."/>
        </authorList>
    </citation>
    <scope>NUCLEOTIDE SEQUENCE [LARGE SCALE GENOMIC DNA]</scope>
    <source>
        <strain evidence="2 3">DSM 22112</strain>
    </source>
</reference>
<dbReference type="Pfam" id="PF06686">
    <property type="entry name" value="SpoIIIAC"/>
    <property type="match status" value="1"/>
</dbReference>
<evidence type="ECO:0000256" key="1">
    <source>
        <dbReference type="SAM" id="Phobius"/>
    </source>
</evidence>
<sequence length="65" mass="7239">MDVQMIFKVAAIGIVVAVLNQLLKNAQKDEMAYMVSLTGVVIVLMMVITMISNLFDAIKSLFQLY</sequence>